<reference evidence="2" key="1">
    <citation type="submission" date="2020-07" db="EMBL/GenBank/DDBJ databases">
        <title>Carbapenem Resistant Aeromonas hydrophila Carrying blacphA7 Isolated from Two Solid Organ Transplant Patients.</title>
        <authorList>
            <person name="Hilt E."/>
            <person name="Fitzwater S.P."/>
            <person name="Ward K."/>
            <person name="De St Maurice A."/>
            <person name="Chandrasekaran S."/>
            <person name="Garner O.B."/>
            <person name="Yang S."/>
        </authorList>
    </citation>
    <scope>NUCLEOTIDE SEQUENCE</scope>
    <source>
        <strain evidence="2">B-1</strain>
    </source>
</reference>
<gene>
    <name evidence="2" type="ORF">H2136_04245</name>
</gene>
<dbReference type="AlphaFoldDB" id="A0A926FHA2"/>
<protein>
    <submittedName>
        <fullName evidence="2">DUF927 domain-containing protein</fullName>
    </submittedName>
</protein>
<name>A0A926FHA2_AERHY</name>
<accession>A0A926FHA2</accession>
<sequence>MELRSSGTLEQWQEEIGKVCIGNPLLIFAVESL</sequence>
<evidence type="ECO:0000313" key="2">
    <source>
        <dbReference type="EMBL" id="MBC8673826.1"/>
    </source>
</evidence>
<proteinExistence type="predicted"/>
<dbReference type="Pfam" id="PF06048">
    <property type="entry name" value="DUF927"/>
    <property type="match status" value="1"/>
</dbReference>
<comment type="caution">
    <text evidence="2">The sequence shown here is derived from an EMBL/GenBank/DDBJ whole genome shotgun (WGS) entry which is preliminary data.</text>
</comment>
<dbReference type="EMBL" id="JACLAN010000001">
    <property type="protein sequence ID" value="MBC8673826.1"/>
    <property type="molecule type" value="Genomic_DNA"/>
</dbReference>
<dbReference type="InterPro" id="IPR009270">
    <property type="entry name" value="DUF927"/>
</dbReference>
<evidence type="ECO:0000259" key="1">
    <source>
        <dbReference type="Pfam" id="PF06048"/>
    </source>
</evidence>
<feature type="domain" description="DUF927" evidence="1">
    <location>
        <begin position="2"/>
        <end position="30"/>
    </location>
</feature>
<organism evidence="2">
    <name type="scientific">Aeromonas hydrophila</name>
    <dbReference type="NCBI Taxonomy" id="644"/>
    <lineage>
        <taxon>Bacteria</taxon>
        <taxon>Pseudomonadati</taxon>
        <taxon>Pseudomonadota</taxon>
        <taxon>Gammaproteobacteria</taxon>
        <taxon>Aeromonadales</taxon>
        <taxon>Aeromonadaceae</taxon>
        <taxon>Aeromonas</taxon>
    </lineage>
</organism>